<feature type="compositionally biased region" description="Polar residues" evidence="3">
    <location>
        <begin position="1261"/>
        <end position="1270"/>
    </location>
</feature>
<feature type="region of interest" description="Disordered" evidence="3">
    <location>
        <begin position="1014"/>
        <end position="1033"/>
    </location>
</feature>
<feature type="region of interest" description="Disordered" evidence="3">
    <location>
        <begin position="85"/>
        <end position="111"/>
    </location>
</feature>
<comment type="caution">
    <text evidence="5">The sequence shown here is derived from an EMBL/GenBank/DDBJ whole genome shotgun (WGS) entry which is preliminary data.</text>
</comment>
<feature type="region of interest" description="Disordered" evidence="3">
    <location>
        <begin position="738"/>
        <end position="767"/>
    </location>
</feature>
<dbReference type="Pfam" id="PF02017">
    <property type="entry name" value="CIDE-N"/>
    <property type="match status" value="1"/>
</dbReference>
<dbReference type="GO" id="GO:0006915">
    <property type="term" value="P:apoptotic process"/>
    <property type="evidence" value="ECO:0007669"/>
    <property type="project" value="UniProtKB-UniRule"/>
</dbReference>
<feature type="compositionally biased region" description="Polar residues" evidence="3">
    <location>
        <begin position="740"/>
        <end position="751"/>
    </location>
</feature>
<feature type="compositionally biased region" description="Polar residues" evidence="3">
    <location>
        <begin position="843"/>
        <end position="861"/>
    </location>
</feature>
<feature type="region of interest" description="Disordered" evidence="3">
    <location>
        <begin position="915"/>
        <end position="937"/>
    </location>
</feature>
<reference evidence="6" key="1">
    <citation type="journal article" date="2017" name="bioRxiv">
        <title>Comparative analysis of the genomes of Stylophora pistillata and Acropora digitifera provides evidence for extensive differences between species of corals.</title>
        <authorList>
            <person name="Voolstra C.R."/>
            <person name="Li Y."/>
            <person name="Liew Y.J."/>
            <person name="Baumgarten S."/>
            <person name="Zoccola D."/>
            <person name="Flot J.-F."/>
            <person name="Tambutte S."/>
            <person name="Allemand D."/>
            <person name="Aranda M."/>
        </authorList>
    </citation>
    <scope>NUCLEOTIDE SEQUENCE [LARGE SCALE GENOMIC DNA]</scope>
</reference>
<dbReference type="CDD" id="cd01615">
    <property type="entry name" value="CIDE_N"/>
    <property type="match status" value="1"/>
</dbReference>
<dbReference type="PROSITE" id="PS51135">
    <property type="entry name" value="CIDE_N"/>
    <property type="match status" value="1"/>
</dbReference>
<keyword evidence="1 2" id="KW-0053">Apoptosis</keyword>
<feature type="region of interest" description="Disordered" evidence="3">
    <location>
        <begin position="1048"/>
        <end position="1239"/>
    </location>
</feature>
<evidence type="ECO:0000256" key="2">
    <source>
        <dbReference type="PROSITE-ProRule" id="PRU00447"/>
    </source>
</evidence>
<protein>
    <submittedName>
        <fullName evidence="5">Cell death activator CIDE-B</fullName>
    </submittedName>
</protein>
<feature type="compositionally biased region" description="Acidic residues" evidence="3">
    <location>
        <begin position="329"/>
        <end position="359"/>
    </location>
</feature>
<feature type="region of interest" description="Disordered" evidence="3">
    <location>
        <begin position="1255"/>
        <end position="1275"/>
    </location>
</feature>
<dbReference type="Gene3D" id="3.10.20.10">
    <property type="match status" value="1"/>
</dbReference>
<accession>A0A2B4RA93</accession>
<dbReference type="EMBL" id="LSMT01000761">
    <property type="protein sequence ID" value="PFX14571.1"/>
    <property type="molecule type" value="Genomic_DNA"/>
</dbReference>
<proteinExistence type="predicted"/>
<feature type="compositionally biased region" description="Basic residues" evidence="3">
    <location>
        <begin position="926"/>
        <end position="936"/>
    </location>
</feature>
<feature type="compositionally biased region" description="Basic and acidic residues" evidence="3">
    <location>
        <begin position="85"/>
        <end position="94"/>
    </location>
</feature>
<evidence type="ECO:0000313" key="5">
    <source>
        <dbReference type="EMBL" id="PFX14571.1"/>
    </source>
</evidence>
<feature type="compositionally biased region" description="Polar residues" evidence="3">
    <location>
        <begin position="823"/>
        <end position="834"/>
    </location>
</feature>
<feature type="compositionally biased region" description="Basic and acidic residues" evidence="3">
    <location>
        <begin position="1108"/>
        <end position="1128"/>
    </location>
</feature>
<feature type="region of interest" description="Disordered" evidence="3">
    <location>
        <begin position="821"/>
        <end position="879"/>
    </location>
</feature>
<dbReference type="STRING" id="50429.A0A2B4RA93"/>
<feature type="compositionally biased region" description="Basic and acidic residues" evidence="3">
    <location>
        <begin position="1137"/>
        <end position="1174"/>
    </location>
</feature>
<dbReference type="PANTHER" id="PTHR12306">
    <property type="entry name" value="CELL DEATH ACTIVATOR CIDE"/>
    <property type="match status" value="1"/>
</dbReference>
<sequence length="1348" mass="150706">MEVRRRKPFKICNSARTKALGIVAESLREVKEIASLKFGSVAANCRVCLNSDGTEIDNEEYFSFLEDQTKLMIVCGGEEWTDDLLGGKEKETNTKSRKGKTLSTRAEGRETEVARDASKLLEVKTNKSNAFATNFALENGSSGDDVSLIERLNQFESPLVNKRKATEQAKKSTPQGHNLQAVNNLIKRHSLKEQRMAHASVSSSREAVLCASTYESLFTVPKHSRPRRKGALETSALKVTEWLCTNNVSPTLDEQDSDSDEGAIVVGSNSTELLFVLSILFSIQISLGTDMREFTFEIQASKKCLPEVSEENRVDEEPATVAIKRDDGGDSDDGDDDGDDDDDDEEEEEGSSLENEDNESSGCCMVDVDCKERPPTERMVRFPGKDVELQTCRVKIYKLPVSLGNGRPRVVENCKIIPGCLAPIKILPEGPIVFLKERNTVTKTTAEQEGEEEDIIAFLEGKRNQEVRTVDSNNVVEEGNSVDHEFVAEKSSEEKSKQKEEEEDDEHGPGVQRSIGYGAIKDVLELMFEGNETVIQQSKRSMGNDVELESVTQDSDEKQSERNKERVTENKREEECEDDFVETVRTENCNDGVVASNIMVDETGDQEQVIEDFTEKEGDKNEKQAGLKGDDFQLMDTINGERANGKMEGSKDALNRVVDGNVQRAFVTQNASEECDEMRAENVELDSQNAVEETFNVEHGNSGNEAENFSYDTAMKSYEEYSKVASTNEVRKENVELEVVTQNPTEKTSNFEQKKSGDKGVEDMSVEDVDTFVRNETAEECTNLGLENERGKKFMGNVDALVKNVDGGGVDCGNEEEVVTIDSAANTGERQNGTKTKEDAPQKNVTQDLGDSVLISGNTAEENGEGELSARKKTKKNEGKLEMNNDQLATIVHQERVGDQVNNSENTLVEETVQPELLTKKPNEKKTKHKKKRKERNKCELVKNAAIKYVDDHASVAGETIEGDVESTLVIRDCIANNEPRKRKKKRLKFNEENPVESSVEQFVSDKNLVSKKTEKNSGKLYVTQESGEEQSEDVLVSVNGLVNAIDETAAFTKSTSKDVEQRRNEKKSKRKKKKETENERMDEDRDDFVKDGYQGSCDNGVIASKGVAEETIARFCEDEREEEDKKGKDKKRKLSHGNDGEGNHVDHIEKKKKRKTEEKRKSREKKGESETERIPALLNLGKAESLDDSGYSENLRTVFKPSHPRATEESHSVTESTGSQKKKDKASVKAAADQGTGKKKSKTLFSLLDLALDDTAGPKHSSTPSNLKTPLSEGRSFSEIRRHFRDKPKGFLRVVQNRKRSTPIRTSITMRKPRTEPRRNFNREKVKGVIPSNVSFDQALEDYLWET</sequence>
<feature type="compositionally biased region" description="Basic and acidic residues" evidence="3">
    <location>
        <begin position="555"/>
        <end position="574"/>
    </location>
</feature>
<feature type="region of interest" description="Disordered" evidence="3">
    <location>
        <begin position="471"/>
        <end position="516"/>
    </location>
</feature>
<evidence type="ECO:0000259" key="4">
    <source>
        <dbReference type="PROSITE" id="PS51135"/>
    </source>
</evidence>
<feature type="compositionally biased region" description="Basic residues" evidence="3">
    <location>
        <begin position="1065"/>
        <end position="1074"/>
    </location>
</feature>
<gene>
    <name evidence="5" type="primary">Cideb</name>
    <name evidence="5" type="ORF">AWC38_SpisGene21263</name>
</gene>
<evidence type="ECO:0000256" key="3">
    <source>
        <dbReference type="SAM" id="MobiDB-lite"/>
    </source>
</evidence>
<organism evidence="5 6">
    <name type="scientific">Stylophora pistillata</name>
    <name type="common">Smooth cauliflower coral</name>
    <dbReference type="NCBI Taxonomy" id="50429"/>
    <lineage>
        <taxon>Eukaryota</taxon>
        <taxon>Metazoa</taxon>
        <taxon>Cnidaria</taxon>
        <taxon>Anthozoa</taxon>
        <taxon>Hexacorallia</taxon>
        <taxon>Scleractinia</taxon>
        <taxon>Astrocoeniina</taxon>
        <taxon>Pocilloporidae</taxon>
        <taxon>Stylophora</taxon>
    </lineage>
</organism>
<dbReference type="SUPFAM" id="SSF54277">
    <property type="entry name" value="CAD &amp; PB1 domains"/>
    <property type="match status" value="1"/>
</dbReference>
<dbReference type="Proteomes" id="UP000225706">
    <property type="component" value="Unassembled WGS sequence"/>
</dbReference>
<dbReference type="OrthoDB" id="6475906at2759"/>
<evidence type="ECO:0000256" key="1">
    <source>
        <dbReference type="ARBA" id="ARBA00022703"/>
    </source>
</evidence>
<feature type="compositionally biased region" description="Basic and acidic residues" evidence="3">
    <location>
        <begin position="752"/>
        <end position="762"/>
    </location>
</feature>
<name>A0A2B4RA93_STYPI</name>
<feature type="domain" description="CIDE-N" evidence="4">
    <location>
        <begin position="5"/>
        <end position="82"/>
    </location>
</feature>
<feature type="compositionally biased region" description="Basic and acidic residues" evidence="3">
    <location>
        <begin position="1075"/>
        <end position="1091"/>
    </location>
</feature>
<keyword evidence="6" id="KW-1185">Reference proteome</keyword>
<feature type="compositionally biased region" description="Basic and acidic residues" evidence="3">
    <location>
        <begin position="481"/>
        <end position="500"/>
    </location>
</feature>
<feature type="region of interest" description="Disordered" evidence="3">
    <location>
        <begin position="307"/>
        <end position="367"/>
    </location>
</feature>
<dbReference type="GO" id="GO:0042981">
    <property type="term" value="P:regulation of apoptotic process"/>
    <property type="evidence" value="ECO:0007669"/>
    <property type="project" value="TreeGrafter"/>
</dbReference>
<evidence type="ECO:0000313" key="6">
    <source>
        <dbReference type="Proteomes" id="UP000225706"/>
    </source>
</evidence>
<dbReference type="InterPro" id="IPR003508">
    <property type="entry name" value="CIDE-N_dom"/>
</dbReference>
<dbReference type="PANTHER" id="PTHR12306:SF15">
    <property type="entry name" value="DNAATION FACTOR-RELATED PROTEIN 1, ISOFORM B-RELATED"/>
    <property type="match status" value="1"/>
</dbReference>
<dbReference type="SMART" id="SM00266">
    <property type="entry name" value="CAD"/>
    <property type="match status" value="1"/>
</dbReference>
<feature type="region of interest" description="Disordered" evidence="3">
    <location>
        <begin position="537"/>
        <end position="578"/>
    </location>
</feature>